<name>A0AAV7JBQ3_9METZ</name>
<evidence type="ECO:0000256" key="1">
    <source>
        <dbReference type="ARBA" id="ARBA00004245"/>
    </source>
</evidence>
<organism evidence="13 14">
    <name type="scientific">Oopsacas minuta</name>
    <dbReference type="NCBI Taxonomy" id="111878"/>
    <lineage>
        <taxon>Eukaryota</taxon>
        <taxon>Metazoa</taxon>
        <taxon>Porifera</taxon>
        <taxon>Hexactinellida</taxon>
        <taxon>Hexasterophora</taxon>
        <taxon>Lyssacinosida</taxon>
        <taxon>Leucopsacidae</taxon>
        <taxon>Oopsacas</taxon>
    </lineage>
</organism>
<dbReference type="PRINTS" id="PR00452">
    <property type="entry name" value="SH3DOMAIN"/>
</dbReference>
<keyword evidence="8" id="KW-0206">Cytoskeleton</keyword>
<dbReference type="GO" id="GO:0030027">
    <property type="term" value="C:lamellipodium"/>
    <property type="evidence" value="ECO:0007669"/>
    <property type="project" value="UniProtKB-SubCell"/>
</dbReference>
<feature type="compositionally biased region" description="Basic and acidic residues" evidence="11">
    <location>
        <begin position="501"/>
        <end position="514"/>
    </location>
</feature>
<dbReference type="PROSITE" id="PS50002">
    <property type="entry name" value="SH3"/>
    <property type="match status" value="1"/>
</dbReference>
<evidence type="ECO:0000313" key="13">
    <source>
        <dbReference type="EMBL" id="KAI6646105.1"/>
    </source>
</evidence>
<feature type="region of interest" description="Disordered" evidence="11">
    <location>
        <begin position="150"/>
        <end position="176"/>
    </location>
</feature>
<feature type="compositionally biased region" description="Low complexity" evidence="11">
    <location>
        <begin position="594"/>
        <end position="608"/>
    </location>
</feature>
<protein>
    <submittedName>
        <fullName evidence="13">Abl interactor 2-like isoform X2</fullName>
    </submittedName>
</protein>
<dbReference type="FunFam" id="2.30.30.40:FF:000002">
    <property type="entry name" value="abl interactor 1 isoform X1"/>
    <property type="match status" value="1"/>
</dbReference>
<dbReference type="SUPFAM" id="SSF50044">
    <property type="entry name" value="SH3-domain"/>
    <property type="match status" value="1"/>
</dbReference>
<comment type="subcellular location">
    <subcellularLocation>
        <location evidence="2">Cell projection</location>
        <location evidence="2">Lamellipodium</location>
    </subcellularLocation>
    <subcellularLocation>
        <location evidence="1">Cytoplasm</location>
        <location evidence="1">Cytoskeleton</location>
    </subcellularLocation>
</comment>
<evidence type="ECO:0000256" key="4">
    <source>
        <dbReference type="ARBA" id="ARBA00022443"/>
    </source>
</evidence>
<feature type="compositionally biased region" description="Pro residues" evidence="11">
    <location>
        <begin position="337"/>
        <end position="367"/>
    </location>
</feature>
<dbReference type="InterPro" id="IPR036028">
    <property type="entry name" value="SH3-like_dom_sf"/>
</dbReference>
<evidence type="ECO:0000256" key="7">
    <source>
        <dbReference type="ARBA" id="ARBA00023054"/>
    </source>
</evidence>
<reference evidence="13 14" key="1">
    <citation type="journal article" date="2023" name="BMC Biol.">
        <title>The compact genome of the sponge Oopsacas minuta (Hexactinellida) is lacking key metazoan core genes.</title>
        <authorList>
            <person name="Santini S."/>
            <person name="Schenkelaars Q."/>
            <person name="Jourda C."/>
            <person name="Duchesne M."/>
            <person name="Belahbib H."/>
            <person name="Rocher C."/>
            <person name="Selva M."/>
            <person name="Riesgo A."/>
            <person name="Vervoort M."/>
            <person name="Leys S.P."/>
            <person name="Kodjabachian L."/>
            <person name="Le Bivic A."/>
            <person name="Borchiellini C."/>
            <person name="Claverie J.M."/>
            <person name="Renard E."/>
        </authorList>
    </citation>
    <scope>NUCLEOTIDE SEQUENCE [LARGE SCALE GENOMIC DNA]</scope>
    <source>
        <strain evidence="13">SPO-2</strain>
    </source>
</reference>
<proteinExistence type="inferred from homology"/>
<evidence type="ECO:0000256" key="6">
    <source>
        <dbReference type="ARBA" id="ARBA00022553"/>
    </source>
</evidence>
<dbReference type="Pfam" id="PF07815">
    <property type="entry name" value="Abi_HHR"/>
    <property type="match status" value="1"/>
</dbReference>
<dbReference type="InterPro" id="IPR028455">
    <property type="entry name" value="ABI3_SH3"/>
</dbReference>
<feature type="compositionally biased region" description="Basic and acidic residues" evidence="11">
    <location>
        <begin position="644"/>
        <end position="660"/>
    </location>
</feature>
<dbReference type="PANTHER" id="PTHR46026">
    <property type="entry name" value="RHO-TYPE GUANINE NUCLEOTIDE EXCHANGE FACTOR, ISOFORM F"/>
    <property type="match status" value="1"/>
</dbReference>
<feature type="compositionally biased region" description="Low complexity" evidence="11">
    <location>
        <begin position="409"/>
        <end position="427"/>
    </location>
</feature>
<dbReference type="AlphaFoldDB" id="A0AAV7JBQ3"/>
<feature type="compositionally biased region" description="Pro residues" evidence="11">
    <location>
        <begin position="561"/>
        <end position="570"/>
    </location>
</feature>
<keyword evidence="7" id="KW-0175">Coiled coil</keyword>
<evidence type="ECO:0000256" key="11">
    <source>
        <dbReference type="SAM" id="MobiDB-lite"/>
    </source>
</evidence>
<keyword evidence="9" id="KW-0966">Cell projection</keyword>
<feature type="compositionally biased region" description="Polar residues" evidence="11">
    <location>
        <begin position="302"/>
        <end position="313"/>
    </location>
</feature>
<evidence type="ECO:0000259" key="12">
    <source>
        <dbReference type="PROSITE" id="PS50002"/>
    </source>
</evidence>
<dbReference type="CDD" id="cd11826">
    <property type="entry name" value="SH3_Abi"/>
    <property type="match status" value="1"/>
</dbReference>
<dbReference type="Gene3D" id="2.30.30.40">
    <property type="entry name" value="SH3 Domains"/>
    <property type="match status" value="1"/>
</dbReference>
<keyword evidence="14" id="KW-1185">Reference proteome</keyword>
<dbReference type="SMART" id="SM00326">
    <property type="entry name" value="SH3"/>
    <property type="match status" value="1"/>
</dbReference>
<feature type="compositionally biased region" description="Low complexity" evidence="11">
    <location>
        <begin position="491"/>
        <end position="500"/>
    </location>
</feature>
<dbReference type="PANTHER" id="PTHR46026:SF1">
    <property type="entry name" value="RHO-TYPE GUANINE NUCLEOTIDE EXCHANGE FACTOR, ISOFORM F"/>
    <property type="match status" value="1"/>
</dbReference>
<feature type="compositionally biased region" description="Pro residues" evidence="11">
    <location>
        <begin position="385"/>
        <end position="408"/>
    </location>
</feature>
<dbReference type="Pfam" id="PF14604">
    <property type="entry name" value="SH3_9"/>
    <property type="match status" value="1"/>
</dbReference>
<keyword evidence="4 10" id="KW-0728">SH3 domain</keyword>
<sequence length="726" mass="78220">MSVDAQVDKYLAEDIPNCRSNLSKSHMELRNLAEHCHRDLTPVKPPLQRTMVYAAQSLASVAYQINTLATLLVDLLKLQGEQWGEMEHQITDISQQANFFQEKHSRHLIGKFTTEKPVHLMRRVNPPSQKEIPGKYERHPINYTIWDHIGHGSPTRDSTPAVSNTAKKPPGSAVRTSFVSTSKPILTTQNTIDSDIYGTSFDVLRYSKRPVAHAIPVAIPRSDNPSDMDKDFTNTTEMFVQGHTTDSLYDSLAAGGDGTSSVSEKPQLTISMSDTLQDTQDTEASIFTPSPLPDIVPAPLPSAQSPEHQTSEIVNPDLTTDLLDTDLYSEDVISPPTDLPPPPIPDSVDTPKPPRPINPAPSRPPPVSGENPPSRYGPAGAPPEISAPPPASPASMAPPPSRPPPPPITSIHPSRPAPSPAGAGVRPIRPAPSPSAAGAKISTDFPPPAPFVDDPNIPSPPPDMPKPVVADSRIPAPPPNIPKDGIKKVKSSVSDASASSVKKERPKPEKKGFDPSDILKMQQSLKKRGQIKTGATIDVPTEEKPVLKPPSLVASQSVPLPSAPLSPPPASTGATAHSSGDIPDPPPDIPQGWTKKPVGVKTTPVVKKTPPPKQARGPAFDPSQILARKRPSKESTSTPPANKPEPKPEVVPEPTQKDSTEDSSAPANYIEKVITIYPYKALKEDELNFSKGKVIYVLKKNPDEWYEGLMDGVRGLFPANYVKKHL</sequence>
<dbReference type="InterPro" id="IPR001452">
    <property type="entry name" value="SH3_domain"/>
</dbReference>
<evidence type="ECO:0000313" key="14">
    <source>
        <dbReference type="Proteomes" id="UP001165289"/>
    </source>
</evidence>
<feature type="region of interest" description="Disordered" evidence="11">
    <location>
        <begin position="330"/>
        <end position="666"/>
    </location>
</feature>
<dbReference type="Gene3D" id="6.10.140.1620">
    <property type="match status" value="1"/>
</dbReference>
<gene>
    <name evidence="13" type="ORF">LOD99_9456</name>
</gene>
<evidence type="ECO:0000256" key="3">
    <source>
        <dbReference type="ARBA" id="ARBA00010020"/>
    </source>
</evidence>
<feature type="domain" description="SH3" evidence="12">
    <location>
        <begin position="668"/>
        <end position="726"/>
    </location>
</feature>
<dbReference type="GO" id="GO:0005856">
    <property type="term" value="C:cytoskeleton"/>
    <property type="evidence" value="ECO:0007669"/>
    <property type="project" value="UniProtKB-SubCell"/>
</dbReference>
<feature type="region of interest" description="Disordered" evidence="11">
    <location>
        <begin position="284"/>
        <end position="315"/>
    </location>
</feature>
<dbReference type="EMBL" id="JAKMXF010000362">
    <property type="protein sequence ID" value="KAI6646105.1"/>
    <property type="molecule type" value="Genomic_DNA"/>
</dbReference>
<keyword evidence="5" id="KW-0963">Cytoplasm</keyword>
<dbReference type="InterPro" id="IPR012849">
    <property type="entry name" value="Abl-interactor_HHR_dom"/>
</dbReference>
<evidence type="ECO:0000256" key="5">
    <source>
        <dbReference type="ARBA" id="ARBA00022490"/>
    </source>
</evidence>
<evidence type="ECO:0000256" key="8">
    <source>
        <dbReference type="ARBA" id="ARBA00023212"/>
    </source>
</evidence>
<feature type="compositionally biased region" description="Pro residues" evidence="11">
    <location>
        <begin position="290"/>
        <end position="300"/>
    </location>
</feature>
<keyword evidence="6" id="KW-0597">Phosphoprotein</keyword>
<evidence type="ECO:0000256" key="9">
    <source>
        <dbReference type="ARBA" id="ARBA00023273"/>
    </source>
</evidence>
<dbReference type="Proteomes" id="UP001165289">
    <property type="component" value="Unassembled WGS sequence"/>
</dbReference>
<accession>A0AAV7JBQ3</accession>
<evidence type="ECO:0000256" key="2">
    <source>
        <dbReference type="ARBA" id="ARBA00004510"/>
    </source>
</evidence>
<evidence type="ECO:0000256" key="10">
    <source>
        <dbReference type="PROSITE-ProRule" id="PRU00192"/>
    </source>
</evidence>
<comment type="caution">
    <text evidence="13">The sequence shown here is derived from an EMBL/GenBank/DDBJ whole genome shotgun (WGS) entry which is preliminary data.</text>
</comment>
<feature type="compositionally biased region" description="Polar residues" evidence="11">
    <location>
        <begin position="155"/>
        <end position="166"/>
    </location>
</feature>
<comment type="similarity">
    <text evidence="3">Belongs to the ABI family.</text>
</comment>
<feature type="compositionally biased region" description="Low complexity" evidence="11">
    <location>
        <begin position="571"/>
        <end position="582"/>
    </location>
</feature>